<dbReference type="PANTHER" id="PTHR45436:SF5">
    <property type="entry name" value="SENSOR HISTIDINE KINASE TRCS"/>
    <property type="match status" value="1"/>
</dbReference>
<feature type="compositionally biased region" description="Low complexity" evidence="6">
    <location>
        <begin position="465"/>
        <end position="489"/>
    </location>
</feature>
<feature type="compositionally biased region" description="Low complexity" evidence="6">
    <location>
        <begin position="402"/>
        <end position="417"/>
    </location>
</feature>
<dbReference type="RefSeq" id="WP_156220832.1">
    <property type="nucleotide sequence ID" value="NZ_WOFH01000015.1"/>
</dbReference>
<dbReference type="AlphaFoldDB" id="A0A7K1LB54"/>
<evidence type="ECO:0000256" key="4">
    <source>
        <dbReference type="ARBA" id="ARBA00022679"/>
    </source>
</evidence>
<dbReference type="PANTHER" id="PTHR45436">
    <property type="entry name" value="SENSOR HISTIDINE KINASE YKOH"/>
    <property type="match status" value="1"/>
</dbReference>
<feature type="domain" description="Histidine kinase/HSP90-like ATPase" evidence="7">
    <location>
        <begin position="268"/>
        <end position="380"/>
    </location>
</feature>
<dbReference type="InterPro" id="IPR036890">
    <property type="entry name" value="HATPase_C_sf"/>
</dbReference>
<comment type="catalytic activity">
    <reaction evidence="1">
        <text>ATP + protein L-histidine = ADP + protein N-phospho-L-histidine.</text>
        <dbReference type="EC" id="2.7.13.3"/>
    </reaction>
</comment>
<evidence type="ECO:0000256" key="5">
    <source>
        <dbReference type="ARBA" id="ARBA00022777"/>
    </source>
</evidence>
<protein>
    <recommendedName>
        <fullName evidence="2">histidine kinase</fullName>
        <ecNumber evidence="2">2.7.13.3</ecNumber>
    </recommendedName>
</protein>
<dbReference type="Gene3D" id="3.30.565.10">
    <property type="entry name" value="Histidine kinase-like ATPase, C-terminal domain"/>
    <property type="match status" value="1"/>
</dbReference>
<accession>A0A7K1LB54</accession>
<dbReference type="SUPFAM" id="SSF55874">
    <property type="entry name" value="ATPase domain of HSP90 chaperone/DNA topoisomerase II/histidine kinase"/>
    <property type="match status" value="1"/>
</dbReference>
<dbReference type="Proteomes" id="UP000432015">
    <property type="component" value="Unassembled WGS sequence"/>
</dbReference>
<reference evidence="8 9" key="1">
    <citation type="submission" date="2019-11" db="EMBL/GenBank/DDBJ databases">
        <authorList>
            <person name="Cao P."/>
        </authorList>
    </citation>
    <scope>NUCLEOTIDE SEQUENCE [LARGE SCALE GENOMIC DNA]</scope>
    <source>
        <strain evidence="8 9">NEAU-AAG5</strain>
    </source>
</reference>
<evidence type="ECO:0000256" key="1">
    <source>
        <dbReference type="ARBA" id="ARBA00000085"/>
    </source>
</evidence>
<feature type="region of interest" description="Disordered" evidence="6">
    <location>
        <begin position="386"/>
        <end position="528"/>
    </location>
</feature>
<feature type="compositionally biased region" description="Pro residues" evidence="6">
    <location>
        <begin position="418"/>
        <end position="445"/>
    </location>
</feature>
<dbReference type="GO" id="GO:0004673">
    <property type="term" value="F:protein histidine kinase activity"/>
    <property type="evidence" value="ECO:0007669"/>
    <property type="project" value="UniProtKB-EC"/>
</dbReference>
<evidence type="ECO:0000313" key="8">
    <source>
        <dbReference type="EMBL" id="MUN41661.1"/>
    </source>
</evidence>
<dbReference type="EMBL" id="WOFH01000015">
    <property type="protein sequence ID" value="MUN41661.1"/>
    <property type="molecule type" value="Genomic_DNA"/>
</dbReference>
<dbReference type="SMART" id="SM00387">
    <property type="entry name" value="HATPase_c"/>
    <property type="match status" value="1"/>
</dbReference>
<name>A0A7K1LB54_9ACTN</name>
<dbReference type="EC" id="2.7.13.3" evidence="2"/>
<dbReference type="GO" id="GO:0000160">
    <property type="term" value="P:phosphorelay signal transduction system"/>
    <property type="evidence" value="ECO:0007669"/>
    <property type="project" value="TreeGrafter"/>
</dbReference>
<sequence length="528" mass="55827">MTAAERDREEHAAEYARRLVECLTGRGLHASIQPAPGLLEATMGVRAVAPEQTVVAVVAARDARPAPHQARWVALRPAPQPAPQPPAPSARVPGGGRARGLFWHWPRPLHGHSGAGRYWFQPLLPAADVEGAAAAIAVVLEVQARERARAAHTPASGMPVAEEADSEVLDYVGRGVHALTSRTLERLKGAQNDLEDPDLLDHLYHVDHLVTQIRRAAERLAVLAGRTARRASVPLPVSTVLQQAMAEVEAFHRVRVRLPERDITLVGHAGPAVIHVLAELLENATRFSPPDTTVQMRSLPTPDGLGVEICDQGLTPSPRKLQDLQQILTAPHQISARDQVRQGQIGLLVAALLAARHGIQIHLRPQPPGTRALVILPPTLLTSAPATRLWPSPPPAPPAPPTVRISPALTTDARSTAPPGPPAPPGPAVAPTPSPVPTPAGPPSRPAQEGRPPLPQRRRPPAASPRPGTDPGSEPGPAPGAGSRSAPSPDLAARFTVGAERGHTAGRPEPAAHTEHVQPVQHTEPVDD</sequence>
<keyword evidence="9" id="KW-1185">Reference proteome</keyword>
<gene>
    <name evidence="8" type="ORF">GNZ18_34490</name>
</gene>
<evidence type="ECO:0000259" key="7">
    <source>
        <dbReference type="SMART" id="SM00387"/>
    </source>
</evidence>
<proteinExistence type="predicted"/>
<keyword evidence="5" id="KW-0418">Kinase</keyword>
<evidence type="ECO:0000256" key="2">
    <source>
        <dbReference type="ARBA" id="ARBA00012438"/>
    </source>
</evidence>
<dbReference type="Pfam" id="PF02518">
    <property type="entry name" value="HATPase_c"/>
    <property type="match status" value="1"/>
</dbReference>
<evidence type="ECO:0000313" key="9">
    <source>
        <dbReference type="Proteomes" id="UP000432015"/>
    </source>
</evidence>
<dbReference type="InterPro" id="IPR050428">
    <property type="entry name" value="TCS_sensor_his_kinase"/>
</dbReference>
<feature type="compositionally biased region" description="Pro residues" evidence="6">
    <location>
        <begin position="391"/>
        <end position="401"/>
    </location>
</feature>
<comment type="caution">
    <text evidence="8">The sequence shown here is derived from an EMBL/GenBank/DDBJ whole genome shotgun (WGS) entry which is preliminary data.</text>
</comment>
<evidence type="ECO:0000256" key="3">
    <source>
        <dbReference type="ARBA" id="ARBA00022553"/>
    </source>
</evidence>
<dbReference type="InterPro" id="IPR003594">
    <property type="entry name" value="HATPase_dom"/>
</dbReference>
<keyword evidence="3" id="KW-0597">Phosphoprotein</keyword>
<dbReference type="GO" id="GO:0005886">
    <property type="term" value="C:plasma membrane"/>
    <property type="evidence" value="ECO:0007669"/>
    <property type="project" value="TreeGrafter"/>
</dbReference>
<keyword evidence="4" id="KW-0808">Transferase</keyword>
<organism evidence="8 9">
    <name type="scientific">Actinomadura litoris</name>
    <dbReference type="NCBI Taxonomy" id="2678616"/>
    <lineage>
        <taxon>Bacteria</taxon>
        <taxon>Bacillati</taxon>
        <taxon>Actinomycetota</taxon>
        <taxon>Actinomycetes</taxon>
        <taxon>Streptosporangiales</taxon>
        <taxon>Thermomonosporaceae</taxon>
        <taxon>Actinomadura</taxon>
    </lineage>
</organism>
<evidence type="ECO:0000256" key="6">
    <source>
        <dbReference type="SAM" id="MobiDB-lite"/>
    </source>
</evidence>